<dbReference type="CDD" id="cd13580">
    <property type="entry name" value="PBP2_AlgQ_like_1"/>
    <property type="match status" value="1"/>
</dbReference>
<feature type="chain" id="PRO_5046863262" evidence="6">
    <location>
        <begin position="25"/>
        <end position="500"/>
    </location>
</feature>
<organism evidence="7 8">
    <name type="scientific">Aquibacillus rhizosphaerae</name>
    <dbReference type="NCBI Taxonomy" id="3051431"/>
    <lineage>
        <taxon>Bacteria</taxon>
        <taxon>Bacillati</taxon>
        <taxon>Bacillota</taxon>
        <taxon>Bacilli</taxon>
        <taxon>Bacillales</taxon>
        <taxon>Bacillaceae</taxon>
        <taxon>Aquibacillus</taxon>
    </lineage>
</organism>
<dbReference type="PANTHER" id="PTHR43649:SF33">
    <property type="entry name" value="POLYGALACTURONAN_RHAMNOGALACTURONAN-BINDING PROTEIN YTCQ"/>
    <property type="match status" value="1"/>
</dbReference>
<keyword evidence="5" id="KW-0449">Lipoprotein</keyword>
<protein>
    <submittedName>
        <fullName evidence="7">Extracellular solute-binding protein</fullName>
    </submittedName>
</protein>
<accession>A0ABT7L8Y2</accession>
<proteinExistence type="predicted"/>
<evidence type="ECO:0000256" key="6">
    <source>
        <dbReference type="SAM" id="SignalP"/>
    </source>
</evidence>
<evidence type="ECO:0000256" key="3">
    <source>
        <dbReference type="ARBA" id="ARBA00023136"/>
    </source>
</evidence>
<keyword evidence="2 6" id="KW-0732">Signal</keyword>
<evidence type="ECO:0000256" key="1">
    <source>
        <dbReference type="ARBA" id="ARBA00022475"/>
    </source>
</evidence>
<dbReference type="Proteomes" id="UP001235343">
    <property type="component" value="Unassembled WGS sequence"/>
</dbReference>
<sequence>MNRKSLMKLWGMPLLFVVLLIGCSDEETGSDDGNTSGDNPYNISIMTTAHTPEPPTDDSPALQALEEYTNTDLDITFVPNSNYEERFNITLASGELPHILLAADKSPSFIGAVEDGAFWDLTDYVGEYENLSQMNDIVVNNSSIDGKIYGIYRARPLGRMAVTIRQDWLNNLNLETPETIDDFYNVLKAFSEDDPDGNGQDDTTGMIVSEYDGPWDIMQTWFGVPNKWGEDEEGNLQPHFMTDEYREALDFFKKLYDEELVNEDFAVMDSGKWHDAFIDGKAGVIVDVADAAARNRNKMVESDPSMEDAVDVFGAVEGPNGLFNLPTTGYSGLFAISKTAVKTEEELKKVLEFLDKLNTEEGQTLATNGVEGLHYEIEDGEYVMTTDQEKLYEFQDLNQLLMFIPEDRFLVEKQTELDMKEKEVIAANEDIAVANPAEPLISEVYSQRGQQLDNIIKDARIKYIVGQIDEQGLDEAETLWKTSGGDEYIEEINKLYEEIQ</sequence>
<dbReference type="Pfam" id="PF01547">
    <property type="entry name" value="SBP_bac_1"/>
    <property type="match status" value="1"/>
</dbReference>
<evidence type="ECO:0000313" key="7">
    <source>
        <dbReference type="EMBL" id="MDL4842311.1"/>
    </source>
</evidence>
<dbReference type="EMBL" id="JASTZU010000058">
    <property type="protein sequence ID" value="MDL4842311.1"/>
    <property type="molecule type" value="Genomic_DNA"/>
</dbReference>
<dbReference type="InterPro" id="IPR006059">
    <property type="entry name" value="SBP"/>
</dbReference>
<reference evidence="7 8" key="1">
    <citation type="submission" date="2023-06" db="EMBL/GenBank/DDBJ databases">
        <title>Aquibacillus rhizosphaerae LR5S19.</title>
        <authorList>
            <person name="Sun J.-Q."/>
        </authorList>
    </citation>
    <scope>NUCLEOTIDE SEQUENCE [LARGE SCALE GENOMIC DNA]</scope>
    <source>
        <strain evidence="7 8">LR5S19</strain>
    </source>
</reference>
<evidence type="ECO:0000256" key="4">
    <source>
        <dbReference type="ARBA" id="ARBA00023139"/>
    </source>
</evidence>
<keyword evidence="1" id="KW-1003">Cell membrane</keyword>
<keyword evidence="4" id="KW-0564">Palmitate</keyword>
<dbReference type="Gene3D" id="3.40.190.10">
    <property type="entry name" value="Periplasmic binding protein-like II"/>
    <property type="match status" value="2"/>
</dbReference>
<evidence type="ECO:0000313" key="8">
    <source>
        <dbReference type="Proteomes" id="UP001235343"/>
    </source>
</evidence>
<dbReference type="InterPro" id="IPR050490">
    <property type="entry name" value="Bact_solute-bd_prot1"/>
</dbReference>
<gene>
    <name evidence="7" type="ORF">QQS35_17875</name>
</gene>
<dbReference type="PROSITE" id="PS51257">
    <property type="entry name" value="PROKAR_LIPOPROTEIN"/>
    <property type="match status" value="1"/>
</dbReference>
<name>A0ABT7L8Y2_9BACI</name>
<evidence type="ECO:0000256" key="5">
    <source>
        <dbReference type="ARBA" id="ARBA00023288"/>
    </source>
</evidence>
<keyword evidence="3" id="KW-0472">Membrane</keyword>
<comment type="caution">
    <text evidence="7">The sequence shown here is derived from an EMBL/GenBank/DDBJ whole genome shotgun (WGS) entry which is preliminary data.</text>
</comment>
<keyword evidence="8" id="KW-1185">Reference proteome</keyword>
<feature type="signal peptide" evidence="6">
    <location>
        <begin position="1"/>
        <end position="24"/>
    </location>
</feature>
<evidence type="ECO:0000256" key="2">
    <source>
        <dbReference type="ARBA" id="ARBA00022729"/>
    </source>
</evidence>
<dbReference type="SUPFAM" id="SSF53850">
    <property type="entry name" value="Periplasmic binding protein-like II"/>
    <property type="match status" value="1"/>
</dbReference>
<dbReference type="PANTHER" id="PTHR43649">
    <property type="entry name" value="ARABINOSE-BINDING PROTEIN-RELATED"/>
    <property type="match status" value="1"/>
</dbReference>